<dbReference type="AlphaFoldDB" id="A0A8X7XCU4"/>
<dbReference type="EMBL" id="JAATIS010001241">
    <property type="protein sequence ID" value="KAG2466850.1"/>
    <property type="molecule type" value="Genomic_DNA"/>
</dbReference>
<dbReference type="SMART" id="SM00301">
    <property type="entry name" value="DM"/>
    <property type="match status" value="1"/>
</dbReference>
<dbReference type="Pfam" id="PF20624">
    <property type="entry name" value="DMRT5_DMB"/>
    <property type="match status" value="1"/>
</dbReference>
<name>A0A8X7XCU4_POLSE</name>
<dbReference type="GO" id="GO:0005634">
    <property type="term" value="C:nucleus"/>
    <property type="evidence" value="ECO:0007669"/>
    <property type="project" value="UniProtKB-SubCell"/>
</dbReference>
<dbReference type="SUPFAM" id="SSF82927">
    <property type="entry name" value="Cysteine-rich DNA binding domain, (DM domain)"/>
    <property type="match status" value="1"/>
</dbReference>
<keyword evidence="2 6" id="KW-0479">Metal-binding</keyword>
<evidence type="ECO:0000313" key="10">
    <source>
        <dbReference type="EMBL" id="KAG2466850.1"/>
    </source>
</evidence>
<protein>
    <submittedName>
        <fullName evidence="10">DMRTA factor</fullName>
    </submittedName>
</protein>
<keyword evidence="11" id="KW-1185">Reference proteome</keyword>
<dbReference type="InterPro" id="IPR005173">
    <property type="entry name" value="DMA"/>
</dbReference>
<dbReference type="PANTHER" id="PTHR12322">
    <property type="entry name" value="DOUBLESEX AND MAB-3 RELATED TRANSCRIPTION FACTOR DMRT"/>
    <property type="match status" value="1"/>
</dbReference>
<feature type="region of interest" description="Disordered" evidence="7">
    <location>
        <begin position="194"/>
        <end position="268"/>
    </location>
</feature>
<evidence type="ECO:0000259" key="8">
    <source>
        <dbReference type="PROSITE" id="PS50809"/>
    </source>
</evidence>
<dbReference type="FunFam" id="4.10.1040.10:FF:000001">
    <property type="entry name" value="doublesex- and mab-3-related transcription factor 1"/>
    <property type="match status" value="1"/>
</dbReference>
<dbReference type="Pfam" id="PF00751">
    <property type="entry name" value="DM"/>
    <property type="match status" value="1"/>
</dbReference>
<evidence type="ECO:0000256" key="6">
    <source>
        <dbReference type="PROSITE-ProRule" id="PRU00070"/>
    </source>
</evidence>
<evidence type="ECO:0000259" key="9">
    <source>
        <dbReference type="PROSITE" id="PS51140"/>
    </source>
</evidence>
<dbReference type="Pfam" id="PF03474">
    <property type="entry name" value="DMA"/>
    <property type="match status" value="1"/>
</dbReference>
<dbReference type="GO" id="GO:0000978">
    <property type="term" value="F:RNA polymerase II cis-regulatory region sequence-specific DNA binding"/>
    <property type="evidence" value="ECO:0007669"/>
    <property type="project" value="TreeGrafter"/>
</dbReference>
<proteinExistence type="inferred from homology"/>
<evidence type="ECO:0000256" key="4">
    <source>
        <dbReference type="ARBA" id="ARBA00023125"/>
    </source>
</evidence>
<comment type="similarity">
    <text evidence="1">Belongs to the DMRT family.</text>
</comment>
<dbReference type="InterPro" id="IPR003892">
    <property type="entry name" value="CUE"/>
</dbReference>
<sequence>MDSSSRPLLPSHSTSALTASGLQMPTSLLRPPQLFLRAAATCSSSLERGYPRTPKCARCRNHGVVSALKGHKRFCRWRDCVCAKCTLIAERQRVMAAQVALRRQQAQEESEARDLQFMYTASGGGDAGLAMTKVAICAAGRTGNATSSTPEYEVFGNEKKYEEEKAQKYDFYSGLMGRPLLLQSSLQVPQTFDKNISSSGLREMAPSLSEKTEEEPGIQSPSSDQLSERESSPRSVSFSDVESSNESERPKDSSSSISVESTQKQKDPTDVLMKIFPHQKPDFIQCVVQQCKGNIVQAIEQILNSKEHSGISPCTQSSAAETDGLQKPSNFGLPTLGLGALCPRSAFSPLQTNTNTTGSEVGIYGINPRLGISPLHLAYSAAGRGIPGIMSPYISPGLMPALSFHPPMDYSLPGMIRDFTYIQNKDAGCNAGLYHKSSQEN</sequence>
<dbReference type="GO" id="GO:0000981">
    <property type="term" value="F:DNA-binding transcription factor activity, RNA polymerase II-specific"/>
    <property type="evidence" value="ECO:0007669"/>
    <property type="project" value="TreeGrafter"/>
</dbReference>
<dbReference type="InterPro" id="IPR036407">
    <property type="entry name" value="DM_DNA-bd_sf"/>
</dbReference>
<feature type="domain" description="CUE" evidence="9">
    <location>
        <begin position="264"/>
        <end position="307"/>
    </location>
</feature>
<dbReference type="PANTHER" id="PTHR12322:SF71">
    <property type="entry name" value="DOUBLESEX- AND MAB-3-RELATED TRANSCRIPTION FACTOR A1"/>
    <property type="match status" value="1"/>
</dbReference>
<dbReference type="GO" id="GO:0043130">
    <property type="term" value="F:ubiquitin binding"/>
    <property type="evidence" value="ECO:0007669"/>
    <property type="project" value="InterPro"/>
</dbReference>
<evidence type="ECO:0000313" key="11">
    <source>
        <dbReference type="Proteomes" id="UP000886611"/>
    </source>
</evidence>
<dbReference type="GO" id="GO:0007548">
    <property type="term" value="P:sex differentiation"/>
    <property type="evidence" value="ECO:0007669"/>
    <property type="project" value="TreeGrafter"/>
</dbReference>
<dbReference type="SUPFAM" id="SSF46934">
    <property type="entry name" value="UBA-like"/>
    <property type="match status" value="1"/>
</dbReference>
<feature type="non-terminal residue" evidence="10">
    <location>
        <position position="1"/>
    </location>
</feature>
<comment type="subcellular location">
    <subcellularLocation>
        <location evidence="6">Nucleus</location>
    </subcellularLocation>
</comment>
<feature type="compositionally biased region" description="Polar residues" evidence="7">
    <location>
        <begin position="253"/>
        <end position="262"/>
    </location>
</feature>
<dbReference type="Proteomes" id="UP000886611">
    <property type="component" value="Unassembled WGS sequence"/>
</dbReference>
<evidence type="ECO:0000256" key="5">
    <source>
        <dbReference type="ARBA" id="ARBA00023242"/>
    </source>
</evidence>
<dbReference type="InterPro" id="IPR046472">
    <property type="entry name" value="DMRT5_1_DMB_dom"/>
</dbReference>
<keyword evidence="3 6" id="KW-0862">Zinc</keyword>
<dbReference type="InterPro" id="IPR026607">
    <property type="entry name" value="DMRT"/>
</dbReference>
<reference evidence="10 11" key="1">
    <citation type="journal article" date="2021" name="Cell">
        <title>Tracing the genetic footprints of vertebrate landing in non-teleost ray-finned fishes.</title>
        <authorList>
            <person name="Bi X."/>
            <person name="Wang K."/>
            <person name="Yang L."/>
            <person name="Pan H."/>
            <person name="Jiang H."/>
            <person name="Wei Q."/>
            <person name="Fang M."/>
            <person name="Yu H."/>
            <person name="Zhu C."/>
            <person name="Cai Y."/>
            <person name="He Y."/>
            <person name="Gan X."/>
            <person name="Zeng H."/>
            <person name="Yu D."/>
            <person name="Zhu Y."/>
            <person name="Jiang H."/>
            <person name="Qiu Q."/>
            <person name="Yang H."/>
            <person name="Zhang Y.E."/>
            <person name="Wang W."/>
            <person name="Zhu M."/>
            <person name="He S."/>
            <person name="Zhang G."/>
        </authorList>
    </citation>
    <scope>NUCLEOTIDE SEQUENCE [LARGE SCALE GENOMIC DNA]</scope>
    <source>
        <strain evidence="10">Bchr_013</strain>
    </source>
</reference>
<evidence type="ECO:0000256" key="1">
    <source>
        <dbReference type="ARBA" id="ARBA00006834"/>
    </source>
</evidence>
<evidence type="ECO:0000256" key="2">
    <source>
        <dbReference type="ARBA" id="ARBA00022723"/>
    </source>
</evidence>
<dbReference type="OrthoDB" id="9942608at2759"/>
<feature type="DNA-binding region" description="DM" evidence="6">
    <location>
        <begin position="56"/>
        <end position="103"/>
    </location>
</feature>
<dbReference type="PROSITE" id="PS51140">
    <property type="entry name" value="CUE"/>
    <property type="match status" value="1"/>
</dbReference>
<feature type="compositionally biased region" description="Polar residues" evidence="7">
    <location>
        <begin position="233"/>
        <end position="244"/>
    </location>
</feature>
<dbReference type="PROSITE" id="PS50809">
    <property type="entry name" value="DM_2"/>
    <property type="match status" value="1"/>
</dbReference>
<organism evidence="10 11">
    <name type="scientific">Polypterus senegalus</name>
    <name type="common">Senegal bichir</name>
    <dbReference type="NCBI Taxonomy" id="55291"/>
    <lineage>
        <taxon>Eukaryota</taxon>
        <taxon>Metazoa</taxon>
        <taxon>Chordata</taxon>
        <taxon>Craniata</taxon>
        <taxon>Vertebrata</taxon>
        <taxon>Euteleostomi</taxon>
        <taxon>Actinopterygii</taxon>
        <taxon>Polypteriformes</taxon>
        <taxon>Polypteridae</taxon>
        <taxon>Polypterus</taxon>
    </lineage>
</organism>
<dbReference type="InterPro" id="IPR001275">
    <property type="entry name" value="DM_DNA-bd"/>
</dbReference>
<dbReference type="Gene3D" id="4.10.1040.10">
    <property type="entry name" value="DM DNA-binding domain"/>
    <property type="match status" value="1"/>
</dbReference>
<dbReference type="InterPro" id="IPR009060">
    <property type="entry name" value="UBA-like_sf"/>
</dbReference>
<evidence type="ECO:0000256" key="3">
    <source>
        <dbReference type="ARBA" id="ARBA00022833"/>
    </source>
</evidence>
<comment type="caution">
    <text evidence="10">The sequence shown here is derived from an EMBL/GenBank/DDBJ whole genome shotgun (WGS) entry which is preliminary data.</text>
</comment>
<dbReference type="PROSITE" id="PS40000">
    <property type="entry name" value="DM_1"/>
    <property type="match status" value="1"/>
</dbReference>
<feature type="non-terminal residue" evidence="10">
    <location>
        <position position="441"/>
    </location>
</feature>
<feature type="domain" description="DM" evidence="8">
    <location>
        <begin position="56"/>
        <end position="103"/>
    </location>
</feature>
<keyword evidence="4 6" id="KW-0238">DNA-binding</keyword>
<gene>
    <name evidence="10" type="primary">Dmrta1</name>
    <name evidence="10" type="ORF">GTO96_0020717</name>
</gene>
<accession>A0A8X7XCU4</accession>
<dbReference type="GO" id="GO:0046872">
    <property type="term" value="F:metal ion binding"/>
    <property type="evidence" value="ECO:0007669"/>
    <property type="project" value="UniProtKB-KW"/>
</dbReference>
<keyword evidence="5 6" id="KW-0539">Nucleus</keyword>
<evidence type="ECO:0000256" key="7">
    <source>
        <dbReference type="SAM" id="MobiDB-lite"/>
    </source>
</evidence>